<dbReference type="RefSeq" id="WP_025065295.1">
    <property type="nucleotide sequence ID" value="NZ_CP013195.1"/>
</dbReference>
<dbReference type="FunFam" id="3.40.50.720:FF:000041">
    <property type="entry name" value="D-3-phosphoglycerate dehydrogenase"/>
    <property type="match status" value="1"/>
</dbReference>
<dbReference type="PROSITE" id="PS00671">
    <property type="entry name" value="D_2_HYDROXYACID_DH_3"/>
    <property type="match status" value="1"/>
</dbReference>
<dbReference type="SUPFAM" id="SSF52283">
    <property type="entry name" value="Formate/glycerate dehydrogenase catalytic domain-like"/>
    <property type="match status" value="1"/>
</dbReference>
<evidence type="ECO:0000313" key="7">
    <source>
        <dbReference type="EMBL" id="ALO49351.1"/>
    </source>
</evidence>
<dbReference type="KEGG" id="peo:AS203_09830"/>
<name>A0A0S2KM47_9BACT</name>
<comment type="similarity">
    <text evidence="1 4">Belongs to the D-isomer specific 2-hydroxyacid dehydrogenase family.</text>
</comment>
<evidence type="ECO:0000259" key="6">
    <source>
        <dbReference type="Pfam" id="PF02826"/>
    </source>
</evidence>
<keyword evidence="8" id="KW-1185">Reference proteome</keyword>
<dbReference type="PANTHER" id="PTHR43761:SF1">
    <property type="entry name" value="D-ISOMER SPECIFIC 2-HYDROXYACID DEHYDROGENASE CATALYTIC DOMAIN-CONTAINING PROTEIN-RELATED"/>
    <property type="match status" value="1"/>
</dbReference>
<organism evidence="7 8">
    <name type="scientific">Hoylesella enoeca</name>
    <dbReference type="NCBI Taxonomy" id="76123"/>
    <lineage>
        <taxon>Bacteria</taxon>
        <taxon>Pseudomonadati</taxon>
        <taxon>Bacteroidota</taxon>
        <taxon>Bacteroidia</taxon>
        <taxon>Bacteroidales</taxon>
        <taxon>Prevotellaceae</taxon>
        <taxon>Hoylesella</taxon>
    </lineage>
</organism>
<dbReference type="InterPro" id="IPR006139">
    <property type="entry name" value="D-isomer_2_OHA_DH_cat_dom"/>
</dbReference>
<feature type="domain" description="D-isomer specific 2-hydroxyacid dehydrogenase catalytic" evidence="5">
    <location>
        <begin position="19"/>
        <end position="317"/>
    </location>
</feature>
<dbReference type="SUPFAM" id="SSF51735">
    <property type="entry name" value="NAD(P)-binding Rossmann-fold domains"/>
    <property type="match status" value="1"/>
</dbReference>
<keyword evidence="3" id="KW-0520">NAD</keyword>
<proteinExistence type="inferred from homology"/>
<dbReference type="Proteomes" id="UP000056252">
    <property type="component" value="Chromosome"/>
</dbReference>
<feature type="domain" description="D-isomer specific 2-hydroxyacid dehydrogenase NAD-binding" evidence="6">
    <location>
        <begin position="107"/>
        <end position="286"/>
    </location>
</feature>
<dbReference type="PANTHER" id="PTHR43761">
    <property type="entry name" value="D-ISOMER SPECIFIC 2-HYDROXYACID DEHYDROGENASE FAMILY PROTEIN (AFU_ORTHOLOGUE AFUA_1G13630)"/>
    <property type="match status" value="1"/>
</dbReference>
<dbReference type="OrthoDB" id="9777288at2"/>
<keyword evidence="2 4" id="KW-0560">Oxidoreductase</keyword>
<evidence type="ECO:0000256" key="1">
    <source>
        <dbReference type="ARBA" id="ARBA00005854"/>
    </source>
</evidence>
<evidence type="ECO:0000256" key="3">
    <source>
        <dbReference type="ARBA" id="ARBA00023027"/>
    </source>
</evidence>
<dbReference type="Pfam" id="PF02826">
    <property type="entry name" value="2-Hacid_dh_C"/>
    <property type="match status" value="1"/>
</dbReference>
<dbReference type="eggNOG" id="COG1052">
    <property type="taxonomic scope" value="Bacteria"/>
</dbReference>
<dbReference type="GO" id="GO:0047545">
    <property type="term" value="F:(S)-2-hydroxyglutarate dehydrogenase activity"/>
    <property type="evidence" value="ECO:0007669"/>
    <property type="project" value="UniProtKB-ARBA"/>
</dbReference>
<dbReference type="InterPro" id="IPR006140">
    <property type="entry name" value="D-isomer_DH_NAD-bd"/>
</dbReference>
<evidence type="ECO:0000256" key="2">
    <source>
        <dbReference type="ARBA" id="ARBA00023002"/>
    </source>
</evidence>
<dbReference type="InterPro" id="IPR029753">
    <property type="entry name" value="D-isomer_DH_CS"/>
</dbReference>
<reference evidence="8" key="1">
    <citation type="submission" date="2015-11" db="EMBL/GenBank/DDBJ databases">
        <authorList>
            <person name="Holder M.E."/>
            <person name="Ajami N.J."/>
            <person name="Petrosino J.F."/>
        </authorList>
    </citation>
    <scope>NUCLEOTIDE SEQUENCE [LARGE SCALE GENOMIC DNA]</scope>
    <source>
        <strain evidence="8">F0113</strain>
    </source>
</reference>
<evidence type="ECO:0000256" key="4">
    <source>
        <dbReference type="RuleBase" id="RU003719"/>
    </source>
</evidence>
<dbReference type="GO" id="GO:0051287">
    <property type="term" value="F:NAD binding"/>
    <property type="evidence" value="ECO:0007669"/>
    <property type="project" value="InterPro"/>
</dbReference>
<dbReference type="GO" id="GO:0004617">
    <property type="term" value="F:phosphoglycerate dehydrogenase activity"/>
    <property type="evidence" value="ECO:0007669"/>
    <property type="project" value="UniProtKB-ARBA"/>
</dbReference>
<dbReference type="AlphaFoldDB" id="A0A0S2KM47"/>
<dbReference type="InterPro" id="IPR036291">
    <property type="entry name" value="NAD(P)-bd_dom_sf"/>
</dbReference>
<dbReference type="CDD" id="cd12162">
    <property type="entry name" value="2-Hacid_dh_4"/>
    <property type="match status" value="1"/>
</dbReference>
<dbReference type="EMBL" id="CP013195">
    <property type="protein sequence ID" value="ALO49351.1"/>
    <property type="molecule type" value="Genomic_DNA"/>
</dbReference>
<evidence type="ECO:0000259" key="5">
    <source>
        <dbReference type="Pfam" id="PF00389"/>
    </source>
</evidence>
<evidence type="ECO:0000313" key="8">
    <source>
        <dbReference type="Proteomes" id="UP000056252"/>
    </source>
</evidence>
<accession>A0A0S2KM47</accession>
<dbReference type="GO" id="GO:0006564">
    <property type="term" value="P:L-serine biosynthetic process"/>
    <property type="evidence" value="ECO:0007669"/>
    <property type="project" value="UniProtKB-ARBA"/>
</dbReference>
<dbReference type="InterPro" id="IPR029752">
    <property type="entry name" value="D-isomer_DH_CS1"/>
</dbReference>
<dbReference type="Gene3D" id="3.40.50.720">
    <property type="entry name" value="NAD(P)-binding Rossmann-like Domain"/>
    <property type="match status" value="2"/>
</dbReference>
<dbReference type="STRING" id="76123.AS203_09830"/>
<gene>
    <name evidence="7" type="ORF">AS203_09830</name>
</gene>
<dbReference type="PROSITE" id="PS00065">
    <property type="entry name" value="D_2_HYDROXYACID_DH_1"/>
    <property type="match status" value="1"/>
</dbReference>
<dbReference type="InterPro" id="IPR050418">
    <property type="entry name" value="D-iso_2-hydroxyacid_DH_PdxB"/>
</dbReference>
<protein>
    <submittedName>
        <fullName evidence="7">Glycerate dehydrogenase</fullName>
    </submittedName>
</protein>
<dbReference type="Pfam" id="PF00389">
    <property type="entry name" value="2-Hacid_dh"/>
    <property type="match status" value="1"/>
</dbReference>
<sequence>MKIVVLDGHGANPGDLSWAPLEELGSLTVYPRTTPDEVIDHAADADILITNKVILDKKVLSALKRLKYIGVFATGFNTIDIQAAKELGIVVTNIPAYSTDSVAQMTFAHLLNITNRVDHYADESRAGRWSRNPDFCYWDTALPELAGKTIGIVGLGHIGSEVARIAGAFGMNVFAYTSKNAADLPASIRKTTLDGLFAASDILSLHCPLTADTREMINKETLAKMRPGTILINVSRGALVNEQDVAEALESGQLGAYGADVMCEEPPAKTNPLFAQPHAYITPHIAWATVEARTRLMQIAAENIRAFINGEPQNVVNP</sequence>
<dbReference type="PROSITE" id="PS00670">
    <property type="entry name" value="D_2_HYDROXYACID_DH_2"/>
    <property type="match status" value="1"/>
</dbReference>